<sequence>MKQLQQNYLEKLSEDGKNWKQIERDTIGQSDSEQWVSLRQERLTASKFGIVCRMRPTTSCAATVKNILYPPPIDTAAMIYGRDQEELARKELAAKLKKKIKLCGLFIDYEYSYLGASPDGLIENGLVEIKCPLSAKDLTAEEAVQTLLSLKKIFNKRNSDKMNLNYRYFYQVQGQLNITQRDYCIFAIWTPKSLKIVRVDRDDVFWKNQMLPRLTRFYLECMLPELVHSRHNRHMPIREPRYILEAKEEAVKKINKKKISRVQLRAKVLLNRINDLNVIFRR</sequence>
<dbReference type="Proteomes" id="UP000078492">
    <property type="component" value="Unassembled WGS sequence"/>
</dbReference>
<keyword evidence="3" id="KW-1185">Reference proteome</keyword>
<protein>
    <recommendedName>
        <fullName evidence="1">YqaJ viral recombinase domain-containing protein</fullName>
    </recommendedName>
</protein>
<dbReference type="Gene3D" id="3.90.320.10">
    <property type="match status" value="1"/>
</dbReference>
<dbReference type="InterPro" id="IPR011604">
    <property type="entry name" value="PDDEXK-like_dom_sf"/>
</dbReference>
<dbReference type="PANTHER" id="PTHR46609">
    <property type="entry name" value="EXONUCLEASE, PHAGE-TYPE/RECB, C-TERMINAL DOMAIN-CONTAINING PROTEIN"/>
    <property type="match status" value="1"/>
</dbReference>
<dbReference type="PANTHER" id="PTHR46609:SF8">
    <property type="entry name" value="YQAJ VIRAL RECOMBINASE DOMAIN-CONTAINING PROTEIN"/>
    <property type="match status" value="1"/>
</dbReference>
<proteinExistence type="predicted"/>
<feature type="domain" description="YqaJ viral recombinase" evidence="1">
    <location>
        <begin position="34"/>
        <end position="181"/>
    </location>
</feature>
<name>A0A151JAF0_9HYME</name>
<accession>A0A151JAF0</accession>
<dbReference type="AlphaFoldDB" id="A0A151JAF0"/>
<evidence type="ECO:0000313" key="3">
    <source>
        <dbReference type="Proteomes" id="UP000078492"/>
    </source>
</evidence>
<dbReference type="CDD" id="cd22343">
    <property type="entry name" value="PDDEXK_lambda_exonuclease-like"/>
    <property type="match status" value="1"/>
</dbReference>
<dbReference type="GO" id="GO:0006281">
    <property type="term" value="P:DNA repair"/>
    <property type="evidence" value="ECO:0007669"/>
    <property type="project" value="UniProtKB-ARBA"/>
</dbReference>
<evidence type="ECO:0000313" key="2">
    <source>
        <dbReference type="EMBL" id="KYN21879.1"/>
    </source>
</evidence>
<reference evidence="2 3" key="1">
    <citation type="submission" date="2015-09" db="EMBL/GenBank/DDBJ databases">
        <title>Trachymyrmex cornetzi WGS genome.</title>
        <authorList>
            <person name="Nygaard S."/>
            <person name="Hu H."/>
            <person name="Boomsma J."/>
            <person name="Zhang G."/>
        </authorList>
    </citation>
    <scope>NUCLEOTIDE SEQUENCE [LARGE SCALE GENOMIC DNA]</scope>
    <source>
        <strain evidence="2">Tcor2-1</strain>
        <tissue evidence="2">Whole body</tissue>
    </source>
</reference>
<organism evidence="2 3">
    <name type="scientific">Trachymyrmex cornetzi</name>
    <dbReference type="NCBI Taxonomy" id="471704"/>
    <lineage>
        <taxon>Eukaryota</taxon>
        <taxon>Metazoa</taxon>
        <taxon>Ecdysozoa</taxon>
        <taxon>Arthropoda</taxon>
        <taxon>Hexapoda</taxon>
        <taxon>Insecta</taxon>
        <taxon>Pterygota</taxon>
        <taxon>Neoptera</taxon>
        <taxon>Endopterygota</taxon>
        <taxon>Hymenoptera</taxon>
        <taxon>Apocrita</taxon>
        <taxon>Aculeata</taxon>
        <taxon>Formicoidea</taxon>
        <taxon>Formicidae</taxon>
        <taxon>Myrmicinae</taxon>
        <taxon>Trachymyrmex</taxon>
    </lineage>
</organism>
<evidence type="ECO:0000259" key="1">
    <source>
        <dbReference type="Pfam" id="PF09588"/>
    </source>
</evidence>
<dbReference type="InterPro" id="IPR019080">
    <property type="entry name" value="YqaJ_viral_recombinase"/>
</dbReference>
<dbReference type="Pfam" id="PF09588">
    <property type="entry name" value="YqaJ"/>
    <property type="match status" value="1"/>
</dbReference>
<dbReference type="SUPFAM" id="SSF52980">
    <property type="entry name" value="Restriction endonuclease-like"/>
    <property type="match status" value="1"/>
</dbReference>
<dbReference type="STRING" id="471704.A0A151JAF0"/>
<dbReference type="InterPro" id="IPR011335">
    <property type="entry name" value="Restrct_endonuc-II-like"/>
</dbReference>
<gene>
    <name evidence="2" type="ORF">ALC57_05741</name>
</gene>
<dbReference type="EMBL" id="KQ979343">
    <property type="protein sequence ID" value="KYN21879.1"/>
    <property type="molecule type" value="Genomic_DNA"/>
</dbReference>
<dbReference type="InterPro" id="IPR051703">
    <property type="entry name" value="NF-kappa-B_Signaling_Reg"/>
</dbReference>